<dbReference type="PANTHER" id="PTHR43029:SF10">
    <property type="entry name" value="AMMONIUM TRANSPORTER MEP2"/>
    <property type="match status" value="1"/>
</dbReference>
<dbReference type="InterPro" id="IPR001905">
    <property type="entry name" value="Ammonium_transpt"/>
</dbReference>
<dbReference type="SUPFAM" id="SSF111352">
    <property type="entry name" value="Ammonium transporter"/>
    <property type="match status" value="1"/>
</dbReference>
<dbReference type="PANTHER" id="PTHR43029">
    <property type="entry name" value="AMMONIUM TRANSPORTER MEP2"/>
    <property type="match status" value="1"/>
</dbReference>
<dbReference type="InterPro" id="IPR018047">
    <property type="entry name" value="Ammonium_transpt_CS"/>
</dbReference>
<evidence type="ECO:0000313" key="10">
    <source>
        <dbReference type="EMBL" id="HEX71677.1"/>
    </source>
</evidence>
<gene>
    <name evidence="10" type="ORF">ENP13_10625</name>
</gene>
<evidence type="ECO:0000256" key="5">
    <source>
        <dbReference type="ARBA" id="ARBA00022989"/>
    </source>
</evidence>
<evidence type="ECO:0000256" key="7">
    <source>
        <dbReference type="ARBA" id="ARBA00023177"/>
    </source>
</evidence>
<reference evidence="10" key="1">
    <citation type="journal article" date="2020" name="mSystems">
        <title>Genome- and Community-Level Interaction Insights into Carbon Utilization and Element Cycling Functions of Hydrothermarchaeota in Hydrothermal Sediment.</title>
        <authorList>
            <person name="Zhou Z."/>
            <person name="Liu Y."/>
            <person name="Xu W."/>
            <person name="Pan J."/>
            <person name="Luo Z.H."/>
            <person name="Li M."/>
        </authorList>
    </citation>
    <scope>NUCLEOTIDE SEQUENCE [LARGE SCALE GENOMIC DNA]</scope>
    <source>
        <strain evidence="10">SpSt-192</strain>
    </source>
</reference>
<feature type="transmembrane region" description="Helical" evidence="8">
    <location>
        <begin position="121"/>
        <end position="143"/>
    </location>
</feature>
<organism evidence="10">
    <name type="scientific">Thermorudis sp</name>
    <dbReference type="NCBI Taxonomy" id="1969470"/>
    <lineage>
        <taxon>Bacteria</taxon>
        <taxon>Pseudomonadati</taxon>
        <taxon>Thermomicrobiota</taxon>
        <taxon>Thermomicrobia</taxon>
        <taxon>Thermomicrobia incertae sedis</taxon>
        <taxon>Thermorudis</taxon>
    </lineage>
</organism>
<dbReference type="InterPro" id="IPR024041">
    <property type="entry name" value="NH4_transpt_AmtB-like_dom"/>
</dbReference>
<feature type="transmembrane region" description="Helical" evidence="8">
    <location>
        <begin position="307"/>
        <end position="326"/>
    </location>
</feature>
<feature type="transmembrane region" description="Helical" evidence="8">
    <location>
        <begin position="346"/>
        <end position="367"/>
    </location>
</feature>
<evidence type="ECO:0000256" key="2">
    <source>
        <dbReference type="ARBA" id="ARBA00005887"/>
    </source>
</evidence>
<name>A0A7C2WSG5_9BACT</name>
<keyword evidence="7 8" id="KW-0924">Ammonia transport</keyword>
<dbReference type="InterPro" id="IPR002229">
    <property type="entry name" value="RhesusRHD"/>
</dbReference>
<feature type="transmembrane region" description="Helical" evidence="8">
    <location>
        <begin position="92"/>
        <end position="114"/>
    </location>
</feature>
<dbReference type="Pfam" id="PF00909">
    <property type="entry name" value="Ammonium_transp"/>
    <property type="match status" value="1"/>
</dbReference>
<dbReference type="AlphaFoldDB" id="A0A7C2WSG5"/>
<feature type="transmembrane region" description="Helical" evidence="8">
    <location>
        <begin position="215"/>
        <end position="239"/>
    </location>
</feature>
<feature type="transmembrane region" description="Helical" evidence="8">
    <location>
        <begin position="188"/>
        <end position="209"/>
    </location>
</feature>
<dbReference type="PRINTS" id="PR00342">
    <property type="entry name" value="RHESUSRHD"/>
</dbReference>
<feature type="domain" description="Ammonium transporter AmtB-like" evidence="9">
    <location>
        <begin position="7"/>
        <end position="397"/>
    </location>
</feature>
<dbReference type="PROSITE" id="PS01219">
    <property type="entry name" value="AMMONIUM_TRANSP"/>
    <property type="match status" value="1"/>
</dbReference>
<comment type="subcellular location">
    <subcellularLocation>
        <location evidence="8">Cell membrane</location>
        <topology evidence="8">Multi-pass membrane protein</topology>
    </subcellularLocation>
    <subcellularLocation>
        <location evidence="1">Membrane</location>
        <topology evidence="1">Multi-pass membrane protein</topology>
    </subcellularLocation>
</comment>
<evidence type="ECO:0000256" key="4">
    <source>
        <dbReference type="ARBA" id="ARBA00022692"/>
    </source>
</evidence>
<comment type="caution">
    <text evidence="10">The sequence shown here is derived from an EMBL/GenBank/DDBJ whole genome shotgun (WGS) entry which is preliminary data.</text>
</comment>
<dbReference type="GO" id="GO:0005886">
    <property type="term" value="C:plasma membrane"/>
    <property type="evidence" value="ECO:0007669"/>
    <property type="project" value="UniProtKB-SubCell"/>
</dbReference>
<dbReference type="NCBIfam" id="TIGR00836">
    <property type="entry name" value="amt"/>
    <property type="match status" value="1"/>
</dbReference>
<feature type="transmembrane region" description="Helical" evidence="8">
    <location>
        <begin position="6"/>
        <end position="28"/>
    </location>
</feature>
<keyword evidence="4 8" id="KW-0812">Transmembrane</keyword>
<dbReference type="EMBL" id="DSID01000808">
    <property type="protein sequence ID" value="HEX71677.1"/>
    <property type="molecule type" value="Genomic_DNA"/>
</dbReference>
<dbReference type="GO" id="GO:0008519">
    <property type="term" value="F:ammonium channel activity"/>
    <property type="evidence" value="ECO:0007669"/>
    <property type="project" value="InterPro"/>
</dbReference>
<keyword evidence="6 8" id="KW-0472">Membrane</keyword>
<protein>
    <recommendedName>
        <fullName evidence="8">Ammonium transporter</fullName>
    </recommendedName>
</protein>
<dbReference type="Gene3D" id="1.10.3430.10">
    <property type="entry name" value="Ammonium transporter AmtB like domains"/>
    <property type="match status" value="1"/>
</dbReference>
<feature type="transmembrane region" description="Helical" evidence="8">
    <location>
        <begin position="155"/>
        <end position="176"/>
    </location>
</feature>
<keyword evidence="3 8" id="KW-0813">Transport</keyword>
<comment type="similarity">
    <text evidence="2 8">Belongs to the ammonia transporter channel (TC 1.A.11.2) family.</text>
</comment>
<evidence type="ECO:0000256" key="1">
    <source>
        <dbReference type="ARBA" id="ARBA00004141"/>
    </source>
</evidence>
<feature type="transmembrane region" description="Helical" evidence="8">
    <location>
        <begin position="251"/>
        <end position="270"/>
    </location>
</feature>
<accession>A0A7C2WSG5</accession>
<evidence type="ECO:0000256" key="8">
    <source>
        <dbReference type="RuleBase" id="RU362002"/>
    </source>
</evidence>
<evidence type="ECO:0000256" key="3">
    <source>
        <dbReference type="ARBA" id="ARBA00022448"/>
    </source>
</evidence>
<evidence type="ECO:0000259" key="9">
    <source>
        <dbReference type="Pfam" id="PF00909"/>
    </source>
</evidence>
<keyword evidence="5 8" id="KW-1133">Transmembrane helix</keyword>
<dbReference type="InterPro" id="IPR029020">
    <property type="entry name" value="Ammonium/urea_transptr"/>
</dbReference>
<sequence>MSEGHIAWMLVSTALVLLMTPALGFFYGGLVRAKNALNTLMMSFAALGFVGLGWALLGYSLAFTAGTPLIGDVSHVLLRGVGLEAQGEIPQILFMAFQGTFAIITAALISGAIVERMRFGAYLAFLTLWGLLIYAPVAHWVWGGGWLADLGALDFAGGTVVHINAGVAALAAALAVKQRRDYGRQAILPHHIPFTLLGAALLWFGWFGFNGGSALAANASASLAFVNTMLAPMATLVVWMALDALRTGKSTAVGVATAIVVGLVAITPAAGFVAPISAVILGGLAAVPSYYALLWRARTRLDDSLDVFAAHGVGGISGALLTGVLAQQSWNGVADGLLFGNPRQLLVQAIAVLAVMAYSGIGSFLILKLVGLVATLRVTPATESIGLDVSEHGEEAYGSGEGAILVPSSDLLAAGSAVAPAPRSLQASGGDA</sequence>
<evidence type="ECO:0000256" key="6">
    <source>
        <dbReference type="ARBA" id="ARBA00023136"/>
    </source>
</evidence>
<proteinExistence type="inferred from homology"/>
<feature type="transmembrane region" description="Helical" evidence="8">
    <location>
        <begin position="40"/>
        <end position="62"/>
    </location>
</feature>
<feature type="transmembrane region" description="Helical" evidence="8">
    <location>
        <begin position="276"/>
        <end position="295"/>
    </location>
</feature>